<dbReference type="Gene3D" id="3.90.79.10">
    <property type="entry name" value="Nucleoside Triphosphate Pyrophosphohydrolase"/>
    <property type="match status" value="1"/>
</dbReference>
<reference evidence="4" key="1">
    <citation type="submission" date="2022-06" db="EMBL/GenBank/DDBJ databases">
        <authorList>
            <person name="Ping M."/>
        </authorList>
    </citation>
    <scope>NUCLEOTIDE SEQUENCE</scope>
    <source>
        <strain evidence="4">JCM11759T</strain>
    </source>
</reference>
<dbReference type="PRINTS" id="PR00502">
    <property type="entry name" value="NUDIXFAMILY"/>
</dbReference>
<sequence length="81" mass="9291">MQGVVIRDSKILLLRNERDEWEVPGGKSKVGKTPEECLAREIREETGWPVQVGEILDSWIYHISQVDRHVFIVTYGCHVAS</sequence>
<evidence type="ECO:0000259" key="3">
    <source>
        <dbReference type="PROSITE" id="PS51462"/>
    </source>
</evidence>
<evidence type="ECO:0000313" key="5">
    <source>
        <dbReference type="Proteomes" id="UP001055940"/>
    </source>
</evidence>
<evidence type="ECO:0000256" key="2">
    <source>
        <dbReference type="ARBA" id="ARBA00022801"/>
    </source>
</evidence>
<dbReference type="EMBL" id="CP099837">
    <property type="protein sequence ID" value="USY22763.1"/>
    <property type="molecule type" value="Genomic_DNA"/>
</dbReference>
<dbReference type="InterPro" id="IPR015797">
    <property type="entry name" value="NUDIX_hydrolase-like_dom_sf"/>
</dbReference>
<dbReference type="InterPro" id="IPR000086">
    <property type="entry name" value="NUDIX_hydrolase_dom"/>
</dbReference>
<dbReference type="PROSITE" id="PS51462">
    <property type="entry name" value="NUDIX"/>
    <property type="match status" value="1"/>
</dbReference>
<organism evidence="4 5">
    <name type="scientific">Nocardiopsis exhalans</name>
    <dbReference type="NCBI Taxonomy" id="163604"/>
    <lineage>
        <taxon>Bacteria</taxon>
        <taxon>Bacillati</taxon>
        <taxon>Actinomycetota</taxon>
        <taxon>Actinomycetes</taxon>
        <taxon>Streptosporangiales</taxon>
        <taxon>Nocardiopsidaceae</taxon>
        <taxon>Nocardiopsis</taxon>
    </lineage>
</organism>
<dbReference type="PANTHER" id="PTHR43046">
    <property type="entry name" value="GDP-MANNOSE MANNOSYL HYDROLASE"/>
    <property type="match status" value="1"/>
</dbReference>
<keyword evidence="5" id="KW-1185">Reference proteome</keyword>
<dbReference type="RefSeq" id="WP_254421518.1">
    <property type="nucleotide sequence ID" value="NZ_BAAAJB010000065.1"/>
</dbReference>
<comment type="cofactor">
    <cofactor evidence="1">
        <name>Mg(2+)</name>
        <dbReference type="ChEBI" id="CHEBI:18420"/>
    </cofactor>
</comment>
<name>A0ABY5DHS8_9ACTN</name>
<protein>
    <submittedName>
        <fullName evidence="4">NUDIX domain-containing protein</fullName>
    </submittedName>
</protein>
<dbReference type="PANTHER" id="PTHR43046:SF14">
    <property type="entry name" value="MUTT_NUDIX FAMILY PROTEIN"/>
    <property type="match status" value="1"/>
</dbReference>
<feature type="domain" description="Nudix hydrolase" evidence="3">
    <location>
        <begin position="1"/>
        <end position="81"/>
    </location>
</feature>
<evidence type="ECO:0000313" key="4">
    <source>
        <dbReference type="EMBL" id="USY22763.1"/>
    </source>
</evidence>
<dbReference type="InterPro" id="IPR020476">
    <property type="entry name" value="Nudix_hydrolase"/>
</dbReference>
<keyword evidence="2" id="KW-0378">Hydrolase</keyword>
<evidence type="ECO:0000256" key="1">
    <source>
        <dbReference type="ARBA" id="ARBA00001946"/>
    </source>
</evidence>
<dbReference type="Pfam" id="PF00293">
    <property type="entry name" value="NUDIX"/>
    <property type="match status" value="1"/>
</dbReference>
<dbReference type="SUPFAM" id="SSF55811">
    <property type="entry name" value="Nudix"/>
    <property type="match status" value="1"/>
</dbReference>
<proteinExistence type="predicted"/>
<dbReference type="Proteomes" id="UP001055940">
    <property type="component" value="Chromosome"/>
</dbReference>
<gene>
    <name evidence="4" type="ORF">NE857_14790</name>
</gene>
<accession>A0ABY5DHS8</accession>